<evidence type="ECO:0000256" key="1">
    <source>
        <dbReference type="ARBA" id="ARBA00006484"/>
    </source>
</evidence>
<keyword evidence="2" id="KW-0560">Oxidoreductase</keyword>
<dbReference type="EMBL" id="CP075587">
    <property type="protein sequence ID" value="QYF48811.1"/>
    <property type="molecule type" value="Genomic_DNA"/>
</dbReference>
<dbReference type="RefSeq" id="WP_215216743.1">
    <property type="nucleotide sequence ID" value="NZ_CP075587.1"/>
</dbReference>
<dbReference type="InterPro" id="IPR002347">
    <property type="entry name" value="SDR_fam"/>
</dbReference>
<comment type="similarity">
    <text evidence="1">Belongs to the short-chain dehydrogenases/reductases (SDR) family.</text>
</comment>
<gene>
    <name evidence="3" type="ORF">RHABOEDO_001032</name>
</gene>
<dbReference type="Gene3D" id="3.40.50.720">
    <property type="entry name" value="NAD(P)-binding Rossmann-like Domain"/>
    <property type="match status" value="1"/>
</dbReference>
<dbReference type="SUPFAM" id="SSF51735">
    <property type="entry name" value="NAD(P)-binding Rossmann-fold domains"/>
    <property type="match status" value="1"/>
</dbReference>
<sequence length="247" mass="27169">MDNIALVTGASSGIGKAISRELVNRGWTVIGVARSEDKLIEIQNELSSSFIPIICDVSRKENIGETSKQILERKLYPSLFFLNAGIAGEAVIENPNGFNLKIHENIMQVNYFGVLAWVEFWEKPSRENGGTKFIATSSINAIFAPLAGSAYSASKAAIAKAFESLSLTYYGTNLRFSVVYPGPVDTAGLKTPRKLPFTWTAEKMGKCMVNFALSNKSSCEPFFFYKIATRLLRALPAKYTMKLLGQV</sequence>
<evidence type="ECO:0000313" key="4">
    <source>
        <dbReference type="Proteomes" id="UP000826014"/>
    </source>
</evidence>
<evidence type="ECO:0000313" key="3">
    <source>
        <dbReference type="EMBL" id="QYF48811.1"/>
    </source>
</evidence>
<dbReference type="InterPro" id="IPR036291">
    <property type="entry name" value="NAD(P)-bd_dom_sf"/>
</dbReference>
<dbReference type="Pfam" id="PF00106">
    <property type="entry name" value="adh_short"/>
    <property type="match status" value="1"/>
</dbReference>
<evidence type="ECO:0000256" key="2">
    <source>
        <dbReference type="ARBA" id="ARBA00023002"/>
    </source>
</evidence>
<name>A0ABX8V1S6_9BACT</name>
<dbReference type="PANTHER" id="PTHR44196">
    <property type="entry name" value="DEHYDROGENASE/REDUCTASE SDR FAMILY MEMBER 7B"/>
    <property type="match status" value="1"/>
</dbReference>
<protein>
    <submittedName>
        <fullName evidence="3">Short chain dehydrogenase</fullName>
    </submittedName>
</protein>
<dbReference type="PRINTS" id="PR00081">
    <property type="entry name" value="GDHRDH"/>
</dbReference>
<dbReference type="CDD" id="cd05233">
    <property type="entry name" value="SDR_c"/>
    <property type="match status" value="1"/>
</dbReference>
<organism evidence="3 4">
    <name type="scientific">Candidatus Rhabdochlamydia oedothoracis</name>
    <dbReference type="NCBI Taxonomy" id="2720720"/>
    <lineage>
        <taxon>Bacteria</taxon>
        <taxon>Pseudomonadati</taxon>
        <taxon>Chlamydiota</taxon>
        <taxon>Chlamydiia</taxon>
        <taxon>Parachlamydiales</taxon>
        <taxon>Candidatus Rhabdochlamydiaceae</taxon>
        <taxon>Candidatus Rhabdochlamydia</taxon>
    </lineage>
</organism>
<proteinExistence type="inferred from homology"/>
<reference evidence="3 4" key="1">
    <citation type="journal article" date="2022" name="bioRxiv">
        <title>Ecology and evolution of chlamydial symbionts of arthropods.</title>
        <authorList>
            <person name="Halter T."/>
            <person name="Koestlbacher S."/>
            <person name="Collingro A."/>
            <person name="Sixt B.S."/>
            <person name="Toenshoff E.R."/>
            <person name="Hendrickx F."/>
            <person name="Kostanjsek R."/>
            <person name="Horn M."/>
        </authorList>
    </citation>
    <scope>NUCLEOTIDE SEQUENCE [LARGE SCALE GENOMIC DNA]</scope>
    <source>
        <strain evidence="3">W744xW776</strain>
    </source>
</reference>
<accession>A0ABX8V1S6</accession>
<dbReference type="Proteomes" id="UP000826014">
    <property type="component" value="Chromosome"/>
</dbReference>
<keyword evidence="4" id="KW-1185">Reference proteome</keyword>
<dbReference type="PANTHER" id="PTHR44196:SF1">
    <property type="entry name" value="DEHYDROGENASE_REDUCTASE SDR FAMILY MEMBER 7B"/>
    <property type="match status" value="1"/>
</dbReference>